<evidence type="ECO:0000313" key="1">
    <source>
        <dbReference type="EMBL" id="PSR82332.1"/>
    </source>
</evidence>
<accession>A0A2T3A3U1</accession>
<dbReference type="Proteomes" id="UP000241462">
    <property type="component" value="Unassembled WGS sequence"/>
</dbReference>
<evidence type="ECO:0000313" key="2">
    <source>
        <dbReference type="Proteomes" id="UP000241462"/>
    </source>
</evidence>
<name>A0A2T3A3U1_9PEZI</name>
<gene>
    <name evidence="1" type="ORF">BD289DRAFT_437685</name>
</gene>
<proteinExistence type="predicted"/>
<reference evidence="1 2" key="1">
    <citation type="journal article" date="2018" name="Mycol. Prog.">
        <title>Coniella lustricola, a new species from submerged detritus.</title>
        <authorList>
            <person name="Raudabaugh D.B."/>
            <person name="Iturriaga T."/>
            <person name="Carver A."/>
            <person name="Mondo S."/>
            <person name="Pangilinan J."/>
            <person name="Lipzen A."/>
            <person name="He G."/>
            <person name="Amirebrahimi M."/>
            <person name="Grigoriev I.V."/>
            <person name="Miller A.N."/>
        </authorList>
    </citation>
    <scope>NUCLEOTIDE SEQUENCE [LARGE SCALE GENOMIC DNA]</scope>
    <source>
        <strain evidence="1 2">B22-T-1</strain>
    </source>
</reference>
<organism evidence="1 2">
    <name type="scientific">Coniella lustricola</name>
    <dbReference type="NCBI Taxonomy" id="2025994"/>
    <lineage>
        <taxon>Eukaryota</taxon>
        <taxon>Fungi</taxon>
        <taxon>Dikarya</taxon>
        <taxon>Ascomycota</taxon>
        <taxon>Pezizomycotina</taxon>
        <taxon>Sordariomycetes</taxon>
        <taxon>Sordariomycetidae</taxon>
        <taxon>Diaporthales</taxon>
        <taxon>Schizoparmaceae</taxon>
        <taxon>Coniella</taxon>
    </lineage>
</organism>
<dbReference type="EMBL" id="KZ678480">
    <property type="protein sequence ID" value="PSR82332.1"/>
    <property type="molecule type" value="Genomic_DNA"/>
</dbReference>
<sequence>MLYHTVVGTVARCTIISRLLWPVSRKMWGFEHRNSVRMTCGRVVRAELLGGFCKSTGCVACSKSPHKVSASSPCSTIGQGRIHTVGNISHYQKTQRTFLSLHTIRTIRNKAREQAKVTRHIVSQTRAIALEDHSGPGVAVQVQCTIRAGGRNGGNSLLCICLLGKEDST</sequence>
<keyword evidence="2" id="KW-1185">Reference proteome</keyword>
<dbReference type="AlphaFoldDB" id="A0A2T3A3U1"/>
<dbReference type="InParanoid" id="A0A2T3A3U1"/>
<protein>
    <submittedName>
        <fullName evidence="1">Uncharacterized protein</fullName>
    </submittedName>
</protein>